<feature type="transmembrane region" description="Helical" evidence="6">
    <location>
        <begin position="234"/>
        <end position="257"/>
    </location>
</feature>
<feature type="transmembrane region" description="Helical" evidence="6">
    <location>
        <begin position="37"/>
        <end position="58"/>
    </location>
</feature>
<keyword evidence="9" id="KW-1185">Reference proteome</keyword>
<dbReference type="GO" id="GO:0016020">
    <property type="term" value="C:membrane"/>
    <property type="evidence" value="ECO:0007669"/>
    <property type="project" value="UniProtKB-SubCell"/>
</dbReference>
<dbReference type="AlphaFoldDB" id="A0A9P4Y0N5"/>
<keyword evidence="3 6" id="KW-1133">Transmembrane helix</keyword>
<feature type="transmembrane region" description="Helical" evidence="6">
    <location>
        <begin position="78"/>
        <end position="95"/>
    </location>
</feature>
<keyword evidence="4 6" id="KW-0472">Membrane</keyword>
<dbReference type="EMBL" id="MU032349">
    <property type="protein sequence ID" value="KAF3763980.1"/>
    <property type="molecule type" value="Genomic_DNA"/>
</dbReference>
<evidence type="ECO:0000256" key="3">
    <source>
        <dbReference type="ARBA" id="ARBA00022989"/>
    </source>
</evidence>
<feature type="transmembrane region" description="Helical" evidence="6">
    <location>
        <begin position="159"/>
        <end position="184"/>
    </location>
</feature>
<dbReference type="PANTHER" id="PTHR33048">
    <property type="entry name" value="PTH11-LIKE INTEGRAL MEMBRANE PROTEIN (AFU_ORTHOLOGUE AFUA_5G11245)"/>
    <property type="match status" value="1"/>
</dbReference>
<evidence type="ECO:0000256" key="4">
    <source>
        <dbReference type="ARBA" id="ARBA00023136"/>
    </source>
</evidence>
<evidence type="ECO:0000259" key="7">
    <source>
        <dbReference type="Pfam" id="PF20684"/>
    </source>
</evidence>
<evidence type="ECO:0000256" key="6">
    <source>
        <dbReference type="SAM" id="Phobius"/>
    </source>
</evidence>
<accession>A0A9P4Y0N5</accession>
<comment type="subcellular location">
    <subcellularLocation>
        <location evidence="1">Membrane</location>
        <topology evidence="1">Multi-pass membrane protein</topology>
    </subcellularLocation>
</comment>
<dbReference type="InterPro" id="IPR052337">
    <property type="entry name" value="SAT4-like"/>
</dbReference>
<evidence type="ECO:0000256" key="2">
    <source>
        <dbReference type="ARBA" id="ARBA00022692"/>
    </source>
</evidence>
<evidence type="ECO:0000313" key="8">
    <source>
        <dbReference type="EMBL" id="KAF3763980.1"/>
    </source>
</evidence>
<dbReference type="InterPro" id="IPR049326">
    <property type="entry name" value="Rhodopsin_dom_fungi"/>
</dbReference>
<name>A0A9P4Y0N5_CRYP1</name>
<feature type="non-terminal residue" evidence="8">
    <location>
        <position position="1"/>
    </location>
</feature>
<evidence type="ECO:0000313" key="9">
    <source>
        <dbReference type="Proteomes" id="UP000803844"/>
    </source>
</evidence>
<sequence>GPMILAVCWAMTAGAAVFLGARVFVKLTTHKRLWWDDWLLVASFLMLVAFSTTTSYGVKAGIGRHHATTGKTSQTNELQLVVVVATVFSVLGASWSKTSFAITLLRITTGTIHYIVWFIIVSMNLVLTFNAILQFLWCQPASVAWNSGHGGTCWSQNVIVYYSITAAAYSAGMDILLAAVPWAVIMRLKMHTKEKLGVAVCMSLGVIAAITSIFRAYHIPALYSNDYSWDESTLFVWTAAEMATTIIATSIPVLRVLL</sequence>
<gene>
    <name evidence="8" type="ORF">M406DRAFT_240457</name>
</gene>
<comment type="caution">
    <text evidence="8">The sequence shown here is derived from an EMBL/GenBank/DDBJ whole genome shotgun (WGS) entry which is preliminary data.</text>
</comment>
<evidence type="ECO:0000256" key="1">
    <source>
        <dbReference type="ARBA" id="ARBA00004141"/>
    </source>
</evidence>
<evidence type="ECO:0000256" key="5">
    <source>
        <dbReference type="ARBA" id="ARBA00038359"/>
    </source>
</evidence>
<feature type="domain" description="Rhodopsin" evidence="7">
    <location>
        <begin position="21"/>
        <end position="258"/>
    </location>
</feature>
<dbReference type="GeneID" id="63833256"/>
<dbReference type="PANTHER" id="PTHR33048:SF42">
    <property type="entry name" value="INTEGRAL MEMBRANE PROTEIN"/>
    <property type="match status" value="1"/>
</dbReference>
<keyword evidence="2 6" id="KW-0812">Transmembrane</keyword>
<dbReference type="Pfam" id="PF20684">
    <property type="entry name" value="Fung_rhodopsin"/>
    <property type="match status" value="1"/>
</dbReference>
<feature type="transmembrane region" description="Helical" evidence="6">
    <location>
        <begin position="196"/>
        <end position="214"/>
    </location>
</feature>
<organism evidence="8 9">
    <name type="scientific">Cryphonectria parasitica (strain ATCC 38755 / EP155)</name>
    <dbReference type="NCBI Taxonomy" id="660469"/>
    <lineage>
        <taxon>Eukaryota</taxon>
        <taxon>Fungi</taxon>
        <taxon>Dikarya</taxon>
        <taxon>Ascomycota</taxon>
        <taxon>Pezizomycotina</taxon>
        <taxon>Sordariomycetes</taxon>
        <taxon>Sordariomycetidae</taxon>
        <taxon>Diaporthales</taxon>
        <taxon>Cryphonectriaceae</taxon>
        <taxon>Cryphonectria-Endothia species complex</taxon>
        <taxon>Cryphonectria</taxon>
    </lineage>
</organism>
<proteinExistence type="inferred from homology"/>
<feature type="non-terminal residue" evidence="8">
    <location>
        <position position="258"/>
    </location>
</feature>
<feature type="transmembrane region" description="Helical" evidence="6">
    <location>
        <begin position="115"/>
        <end position="137"/>
    </location>
</feature>
<dbReference type="Proteomes" id="UP000803844">
    <property type="component" value="Unassembled WGS sequence"/>
</dbReference>
<comment type="similarity">
    <text evidence="5">Belongs to the SAT4 family.</text>
</comment>
<reference evidence="8" key="1">
    <citation type="journal article" date="2020" name="Phytopathology">
        <title>Genome sequence of the chestnut blight fungus Cryphonectria parasitica EP155: A fundamental resource for an archetypical invasive plant pathogen.</title>
        <authorList>
            <person name="Crouch J.A."/>
            <person name="Dawe A."/>
            <person name="Aerts A."/>
            <person name="Barry K."/>
            <person name="Churchill A.C.L."/>
            <person name="Grimwood J."/>
            <person name="Hillman B."/>
            <person name="Milgroom M.G."/>
            <person name="Pangilinan J."/>
            <person name="Smith M."/>
            <person name="Salamov A."/>
            <person name="Schmutz J."/>
            <person name="Yadav J."/>
            <person name="Grigoriev I.V."/>
            <person name="Nuss D."/>
        </authorList>
    </citation>
    <scope>NUCLEOTIDE SEQUENCE</scope>
    <source>
        <strain evidence="8">EP155</strain>
    </source>
</reference>
<dbReference type="RefSeq" id="XP_040774941.1">
    <property type="nucleotide sequence ID" value="XM_040916127.1"/>
</dbReference>
<protein>
    <recommendedName>
        <fullName evidence="7">Rhodopsin domain-containing protein</fullName>
    </recommendedName>
</protein>
<dbReference type="OrthoDB" id="5417887at2759"/>
<feature type="transmembrane region" description="Helical" evidence="6">
    <location>
        <begin position="6"/>
        <end position="25"/>
    </location>
</feature>